<dbReference type="EMBL" id="VNJJ01000011">
    <property type="protein sequence ID" value="TVX97727.1"/>
    <property type="molecule type" value="Genomic_DNA"/>
</dbReference>
<dbReference type="PANTHER" id="PTHR43856:SF1">
    <property type="entry name" value="MITOCHONDRIAL CARDIOLIPIN HYDROLASE"/>
    <property type="match status" value="1"/>
</dbReference>
<accession>A0A559JCX7</accession>
<keyword evidence="7" id="KW-0812">Transmembrane</keyword>
<evidence type="ECO:0000256" key="5">
    <source>
        <dbReference type="ARBA" id="ARBA00022963"/>
    </source>
</evidence>
<keyword evidence="4" id="KW-0378">Hydrolase</keyword>
<keyword evidence="7" id="KW-0472">Membrane</keyword>
<comment type="caution">
    <text evidence="9">The sequence shown here is derived from an EMBL/GenBank/DDBJ whole genome shotgun (WGS) entry which is preliminary data.</text>
</comment>
<evidence type="ECO:0000259" key="8">
    <source>
        <dbReference type="PROSITE" id="PS50035"/>
    </source>
</evidence>
<feature type="transmembrane region" description="Helical" evidence="7">
    <location>
        <begin position="7"/>
        <end position="23"/>
    </location>
</feature>
<dbReference type="EC" id="3.1.4.4" evidence="3"/>
<organism evidence="9 10">
    <name type="scientific">Cohnella terricola</name>
    <dbReference type="NCBI Taxonomy" id="1289167"/>
    <lineage>
        <taxon>Bacteria</taxon>
        <taxon>Bacillati</taxon>
        <taxon>Bacillota</taxon>
        <taxon>Bacilli</taxon>
        <taxon>Bacillales</taxon>
        <taxon>Paenibacillaceae</taxon>
        <taxon>Cohnella</taxon>
    </lineage>
</organism>
<comment type="similarity">
    <text evidence="2">Belongs to the phospholipase D family.</text>
</comment>
<dbReference type="GO" id="GO:0006793">
    <property type="term" value="P:phosphorus metabolic process"/>
    <property type="evidence" value="ECO:0007669"/>
    <property type="project" value="UniProtKB-ARBA"/>
</dbReference>
<evidence type="ECO:0000256" key="4">
    <source>
        <dbReference type="ARBA" id="ARBA00022801"/>
    </source>
</evidence>
<evidence type="ECO:0000256" key="1">
    <source>
        <dbReference type="ARBA" id="ARBA00000798"/>
    </source>
</evidence>
<dbReference type="GO" id="GO:0016891">
    <property type="term" value="F:RNA endonuclease activity producing 5'-phosphomonoesters, hydrolytic mechanism"/>
    <property type="evidence" value="ECO:0007669"/>
    <property type="project" value="TreeGrafter"/>
</dbReference>
<reference evidence="9 10" key="1">
    <citation type="submission" date="2019-07" db="EMBL/GenBank/DDBJ databases">
        <authorList>
            <person name="Kim J."/>
        </authorList>
    </citation>
    <scope>NUCLEOTIDE SEQUENCE [LARGE SCALE GENOMIC DNA]</scope>
    <source>
        <strain evidence="9 10">G13</strain>
    </source>
</reference>
<evidence type="ECO:0000256" key="2">
    <source>
        <dbReference type="ARBA" id="ARBA00008664"/>
    </source>
</evidence>
<evidence type="ECO:0000256" key="3">
    <source>
        <dbReference type="ARBA" id="ARBA00012027"/>
    </source>
</evidence>
<dbReference type="GO" id="GO:0016042">
    <property type="term" value="P:lipid catabolic process"/>
    <property type="evidence" value="ECO:0007669"/>
    <property type="project" value="UniProtKB-KW"/>
</dbReference>
<comment type="catalytic activity">
    <reaction evidence="1">
        <text>a 1,2-diacyl-sn-glycero-3-phosphocholine + H2O = a 1,2-diacyl-sn-glycero-3-phosphate + choline + H(+)</text>
        <dbReference type="Rhea" id="RHEA:14445"/>
        <dbReference type="ChEBI" id="CHEBI:15354"/>
        <dbReference type="ChEBI" id="CHEBI:15377"/>
        <dbReference type="ChEBI" id="CHEBI:15378"/>
        <dbReference type="ChEBI" id="CHEBI:57643"/>
        <dbReference type="ChEBI" id="CHEBI:58608"/>
        <dbReference type="EC" id="3.1.4.4"/>
    </reaction>
</comment>
<dbReference type="GO" id="GO:0004630">
    <property type="term" value="F:phospholipase D activity"/>
    <property type="evidence" value="ECO:0007669"/>
    <property type="project" value="UniProtKB-EC"/>
</dbReference>
<keyword evidence="6" id="KW-0443">Lipid metabolism</keyword>
<dbReference type="Pfam" id="PF13091">
    <property type="entry name" value="PLDc_2"/>
    <property type="match status" value="1"/>
</dbReference>
<sequence length="192" mass="21217">MRLKKSFIVPVLILALIGEYFYFTSTQNANIGDGDLKWAFTRSGQHPEKLLIDVIDSAQSTLDVAIYSLTYPDIVDSIKKAKKRGVKVRLITDKQQSGGKSQTEALKILGSAGVPMKINKHSGLMHLKMVVADRKVATTGSFNYSKAASTTNDEVIMVIRDEDVAKSFATEFEAMWNDTKGFKTIDPKIAQP</sequence>
<evidence type="ECO:0000313" key="9">
    <source>
        <dbReference type="EMBL" id="TVX97727.1"/>
    </source>
</evidence>
<protein>
    <recommendedName>
        <fullName evidence="3">phospholipase D</fullName>
        <ecNumber evidence="3">3.1.4.4</ecNumber>
    </recommendedName>
</protein>
<dbReference type="OrthoDB" id="281759at2"/>
<dbReference type="InterPro" id="IPR051406">
    <property type="entry name" value="PLD_domain"/>
</dbReference>
<keyword evidence="10" id="KW-1185">Reference proteome</keyword>
<proteinExistence type="inferred from homology"/>
<dbReference type="InterPro" id="IPR025202">
    <property type="entry name" value="PLD-like_dom"/>
</dbReference>
<name>A0A559JCX7_9BACL</name>
<dbReference type="CDD" id="cd09170">
    <property type="entry name" value="PLDc_Nuc"/>
    <property type="match status" value="1"/>
</dbReference>
<dbReference type="Proteomes" id="UP000316330">
    <property type="component" value="Unassembled WGS sequence"/>
</dbReference>
<evidence type="ECO:0000256" key="6">
    <source>
        <dbReference type="ARBA" id="ARBA00023098"/>
    </source>
</evidence>
<dbReference type="PANTHER" id="PTHR43856">
    <property type="entry name" value="CARDIOLIPIN HYDROLASE"/>
    <property type="match status" value="1"/>
</dbReference>
<evidence type="ECO:0000256" key="7">
    <source>
        <dbReference type="SAM" id="Phobius"/>
    </source>
</evidence>
<evidence type="ECO:0000313" key="10">
    <source>
        <dbReference type="Proteomes" id="UP000316330"/>
    </source>
</evidence>
<gene>
    <name evidence="9" type="ORF">FPZ45_18330</name>
</gene>
<dbReference type="AlphaFoldDB" id="A0A559JCX7"/>
<keyword evidence="7" id="KW-1133">Transmembrane helix</keyword>
<feature type="domain" description="PLD phosphodiesterase" evidence="8">
    <location>
        <begin position="121"/>
        <end position="148"/>
    </location>
</feature>
<keyword evidence="5" id="KW-0442">Lipid degradation</keyword>
<dbReference type="Gene3D" id="3.30.870.10">
    <property type="entry name" value="Endonuclease Chain A"/>
    <property type="match status" value="1"/>
</dbReference>
<dbReference type="SUPFAM" id="SSF56024">
    <property type="entry name" value="Phospholipase D/nuclease"/>
    <property type="match status" value="1"/>
</dbReference>
<dbReference type="PROSITE" id="PS50035">
    <property type="entry name" value="PLD"/>
    <property type="match status" value="1"/>
</dbReference>
<dbReference type="InterPro" id="IPR001736">
    <property type="entry name" value="PLipase_D/transphosphatidylase"/>
</dbReference>